<dbReference type="GO" id="GO:0017004">
    <property type="term" value="P:cytochrome complex assembly"/>
    <property type="evidence" value="ECO:0007669"/>
    <property type="project" value="UniProtKB-KW"/>
</dbReference>
<name>A0A975U0I5_9PROT</name>
<keyword evidence="4" id="KW-1015">Disulfide bond</keyword>
<keyword evidence="8" id="KW-1185">Reference proteome</keyword>
<comment type="similarity">
    <text evidence="2">Belongs to the thioredoxin family. DsbE subfamily.</text>
</comment>
<organism evidence="7 8">
    <name type="scientific">Elioraea tepida</name>
    <dbReference type="NCBI Taxonomy" id="2843330"/>
    <lineage>
        <taxon>Bacteria</taxon>
        <taxon>Pseudomonadati</taxon>
        <taxon>Pseudomonadota</taxon>
        <taxon>Alphaproteobacteria</taxon>
        <taxon>Acetobacterales</taxon>
        <taxon>Elioraeaceae</taxon>
        <taxon>Elioraea</taxon>
    </lineage>
</organism>
<dbReference type="RefSeq" id="WP_218284377.1">
    <property type="nucleotide sequence ID" value="NZ_CP076448.1"/>
</dbReference>
<evidence type="ECO:0000313" key="7">
    <source>
        <dbReference type="EMBL" id="QXM23518.1"/>
    </source>
</evidence>
<dbReference type="AlphaFoldDB" id="A0A975U0I5"/>
<evidence type="ECO:0000256" key="4">
    <source>
        <dbReference type="ARBA" id="ARBA00023157"/>
    </source>
</evidence>
<evidence type="ECO:0000256" key="3">
    <source>
        <dbReference type="ARBA" id="ARBA00022748"/>
    </source>
</evidence>
<dbReference type="PANTHER" id="PTHR42852:SF6">
    <property type="entry name" value="THIOL:DISULFIDE INTERCHANGE PROTEIN DSBE"/>
    <property type="match status" value="1"/>
</dbReference>
<dbReference type="GO" id="GO:0015036">
    <property type="term" value="F:disulfide oxidoreductase activity"/>
    <property type="evidence" value="ECO:0007669"/>
    <property type="project" value="InterPro"/>
</dbReference>
<dbReference type="Pfam" id="PF08534">
    <property type="entry name" value="Redoxin"/>
    <property type="match status" value="1"/>
</dbReference>
<evidence type="ECO:0000256" key="2">
    <source>
        <dbReference type="ARBA" id="ARBA00007758"/>
    </source>
</evidence>
<evidence type="ECO:0000256" key="5">
    <source>
        <dbReference type="ARBA" id="ARBA00023284"/>
    </source>
</evidence>
<dbReference type="NCBIfam" id="TIGR00385">
    <property type="entry name" value="dsbE"/>
    <property type="match status" value="1"/>
</dbReference>
<dbReference type="PROSITE" id="PS00194">
    <property type="entry name" value="THIOREDOXIN_1"/>
    <property type="match status" value="1"/>
</dbReference>
<reference evidence="7" key="1">
    <citation type="submission" date="2021-06" db="EMBL/GenBank/DDBJ databases">
        <title>Elioraea tepida, sp. nov., a moderately thermophilic aerobic anoxygenic phototrophic bacterium isolated from an alkaline siliceous hot spring mat community in Yellowstone National Park, WY, USA.</title>
        <authorList>
            <person name="Saini M.K."/>
            <person name="Yoshida S."/>
            <person name="Sebastian A."/>
            <person name="Hirose S."/>
            <person name="Hara E."/>
            <person name="Tamaki H."/>
            <person name="Soulier N.T."/>
            <person name="Albert I."/>
            <person name="Hanada S."/>
            <person name="Bryant D.A."/>
            <person name="Tank M."/>
        </authorList>
    </citation>
    <scope>NUCLEOTIDE SEQUENCE</scope>
    <source>
        <strain evidence="7">MS-P2</strain>
    </source>
</reference>
<keyword evidence="5" id="KW-0676">Redox-active center</keyword>
<comment type="subcellular location">
    <subcellularLocation>
        <location evidence="1">Cell envelope</location>
    </subcellularLocation>
</comment>
<dbReference type="InterPro" id="IPR050553">
    <property type="entry name" value="Thioredoxin_ResA/DsbE_sf"/>
</dbReference>
<keyword evidence="3" id="KW-0201">Cytochrome c-type biogenesis</keyword>
<dbReference type="InterPro" id="IPR004799">
    <property type="entry name" value="Periplasmic_diS_OxRdtase_DsbE"/>
</dbReference>
<dbReference type="EMBL" id="CP076448">
    <property type="protein sequence ID" value="QXM23518.1"/>
    <property type="molecule type" value="Genomic_DNA"/>
</dbReference>
<dbReference type="KEGG" id="elio:KO353_09260"/>
<gene>
    <name evidence="7" type="ORF">KO353_09260</name>
</gene>
<protein>
    <submittedName>
        <fullName evidence="7">DsbE family thiol:disulfide interchange protein</fullName>
    </submittedName>
</protein>
<proteinExistence type="inferred from homology"/>
<accession>A0A975U0I5</accession>
<dbReference type="PANTHER" id="PTHR42852">
    <property type="entry name" value="THIOL:DISULFIDE INTERCHANGE PROTEIN DSBE"/>
    <property type="match status" value="1"/>
</dbReference>
<dbReference type="Proteomes" id="UP000694001">
    <property type="component" value="Chromosome"/>
</dbReference>
<dbReference type="InterPro" id="IPR013740">
    <property type="entry name" value="Redoxin"/>
</dbReference>
<evidence type="ECO:0000256" key="1">
    <source>
        <dbReference type="ARBA" id="ARBA00004196"/>
    </source>
</evidence>
<evidence type="ECO:0000313" key="8">
    <source>
        <dbReference type="Proteomes" id="UP000694001"/>
    </source>
</evidence>
<dbReference type="InterPro" id="IPR013766">
    <property type="entry name" value="Thioredoxin_domain"/>
</dbReference>
<dbReference type="InterPro" id="IPR017937">
    <property type="entry name" value="Thioredoxin_CS"/>
</dbReference>
<dbReference type="CDD" id="cd03010">
    <property type="entry name" value="TlpA_like_DsbE"/>
    <property type="match status" value="1"/>
</dbReference>
<dbReference type="GO" id="GO:0030288">
    <property type="term" value="C:outer membrane-bounded periplasmic space"/>
    <property type="evidence" value="ECO:0007669"/>
    <property type="project" value="InterPro"/>
</dbReference>
<sequence>MTRRQLMFALPAAATLAAAGGFYAMLSGMRRGSFDPRGVPSALIGRPVPSFELGPLPNWNKPGLSSRDILEAASLRPVLVNFWASWCVPCLVEHPQLMKLAAEGVPVFGINYHTGTQTDPGATAWLRRHGDPFARIGIDLTGRVAVDWGVYGVPETYVIDRRGIIRWRMAGPITPEIDAEQLRPLLRSLA</sequence>
<dbReference type="PROSITE" id="PS51352">
    <property type="entry name" value="THIOREDOXIN_2"/>
    <property type="match status" value="1"/>
</dbReference>
<feature type="domain" description="Thioredoxin" evidence="6">
    <location>
        <begin position="42"/>
        <end position="190"/>
    </location>
</feature>
<evidence type="ECO:0000259" key="6">
    <source>
        <dbReference type="PROSITE" id="PS51352"/>
    </source>
</evidence>